<evidence type="ECO:0008006" key="3">
    <source>
        <dbReference type="Google" id="ProtNLM"/>
    </source>
</evidence>
<organism evidence="1 2">
    <name type="scientific">Leclercia adecarboxylata</name>
    <dbReference type="NCBI Taxonomy" id="83655"/>
    <lineage>
        <taxon>Bacteria</taxon>
        <taxon>Pseudomonadati</taxon>
        <taxon>Pseudomonadota</taxon>
        <taxon>Gammaproteobacteria</taxon>
        <taxon>Enterobacterales</taxon>
        <taxon>Enterobacteriaceae</taxon>
        <taxon>Leclercia</taxon>
    </lineage>
</organism>
<evidence type="ECO:0000313" key="1">
    <source>
        <dbReference type="EMBL" id="VTP68124.1"/>
    </source>
</evidence>
<proteinExistence type="predicted"/>
<evidence type="ECO:0000313" key="2">
    <source>
        <dbReference type="Proteomes" id="UP000310719"/>
    </source>
</evidence>
<reference evidence="1 2" key="1">
    <citation type="submission" date="2019-05" db="EMBL/GenBank/DDBJ databases">
        <authorList>
            <consortium name="Pathogen Informatics"/>
        </authorList>
    </citation>
    <scope>NUCLEOTIDE SEQUENCE [LARGE SCALE GENOMIC DNA]</scope>
    <source>
        <strain evidence="1 2">NCTC13032</strain>
    </source>
</reference>
<gene>
    <name evidence="1" type="ORF">NCTC13032_03397</name>
</gene>
<name>A0A4U9HUK9_9ENTR</name>
<dbReference type="EMBL" id="LR590464">
    <property type="protein sequence ID" value="VTP68124.1"/>
    <property type="molecule type" value="Genomic_DNA"/>
</dbReference>
<sequence length="39" mass="4353">MSDPDFNLLVALDILLAEASVAGAARRLKPEYIRHEPYP</sequence>
<dbReference type="AlphaFoldDB" id="A0A4U9HUK9"/>
<protein>
    <recommendedName>
        <fullName evidence="3">LysR family transcriptional regulator</fullName>
    </recommendedName>
</protein>
<dbReference type="Proteomes" id="UP000310719">
    <property type="component" value="Chromosome"/>
</dbReference>
<accession>A0A4U9HUK9</accession>